<dbReference type="InterPro" id="IPR039844">
    <property type="entry name" value="URB1"/>
</dbReference>
<dbReference type="GO" id="GO:0005730">
    <property type="term" value="C:nucleolus"/>
    <property type="evidence" value="ECO:0007669"/>
    <property type="project" value="TreeGrafter"/>
</dbReference>
<evidence type="ECO:0000259" key="4">
    <source>
        <dbReference type="Pfam" id="PF26140"/>
    </source>
</evidence>
<dbReference type="InterPro" id="IPR059018">
    <property type="entry name" value="HEAT_URB1"/>
</dbReference>
<dbReference type="InterPro" id="IPR021714">
    <property type="entry name" value="URB1_N"/>
</dbReference>
<dbReference type="Pfam" id="PF16201">
    <property type="entry name" value="NopRA1"/>
    <property type="match status" value="1"/>
</dbReference>
<feature type="region of interest" description="Disordered" evidence="1">
    <location>
        <begin position="1"/>
        <end position="21"/>
    </location>
</feature>
<dbReference type="GO" id="GO:0000466">
    <property type="term" value="P:maturation of 5.8S rRNA from tricistronic rRNA transcript (SSU-rRNA, 5.8S rRNA, LSU-rRNA)"/>
    <property type="evidence" value="ECO:0007669"/>
    <property type="project" value="TreeGrafter"/>
</dbReference>
<feature type="compositionally biased region" description="Basic residues" evidence="1">
    <location>
        <begin position="1"/>
        <end position="11"/>
    </location>
</feature>
<feature type="domain" description="URB1 central HEAT repeat" evidence="4">
    <location>
        <begin position="609"/>
        <end position="720"/>
    </location>
</feature>
<dbReference type="Proteomes" id="UP000549394">
    <property type="component" value="Unassembled WGS sequence"/>
</dbReference>
<dbReference type="PANTHER" id="PTHR13500">
    <property type="entry name" value="NUCLEOLAR PRERIBOSOMAL-ASSOCIATED PROTEIN 1"/>
    <property type="match status" value="1"/>
</dbReference>
<dbReference type="PANTHER" id="PTHR13500:SF0">
    <property type="entry name" value="NUCLEOLAR PRE-RIBOSOMAL-ASSOCIATED PROTEIN 1"/>
    <property type="match status" value="1"/>
</dbReference>
<reference evidence="5 6" key="1">
    <citation type="submission" date="2020-08" db="EMBL/GenBank/DDBJ databases">
        <authorList>
            <person name="Hejnol A."/>
        </authorList>
    </citation>
    <scope>NUCLEOTIDE SEQUENCE [LARGE SCALE GENOMIC DNA]</scope>
</reference>
<dbReference type="OrthoDB" id="72892at2759"/>
<protein>
    <submittedName>
        <fullName evidence="5">DgyrCDS5288</fullName>
    </submittedName>
</protein>
<dbReference type="Pfam" id="PF26140">
    <property type="entry name" value="HEAT_URB1"/>
    <property type="match status" value="1"/>
</dbReference>
<dbReference type="InterPro" id="IPR016024">
    <property type="entry name" value="ARM-type_fold"/>
</dbReference>
<dbReference type="InterPro" id="IPR032436">
    <property type="entry name" value="URB1_C"/>
</dbReference>
<evidence type="ECO:0000259" key="3">
    <source>
        <dbReference type="Pfam" id="PF16201"/>
    </source>
</evidence>
<feature type="domain" description="URB1 C-terminal" evidence="3">
    <location>
        <begin position="1518"/>
        <end position="1706"/>
    </location>
</feature>
<proteinExistence type="predicted"/>
<dbReference type="SUPFAM" id="SSF48371">
    <property type="entry name" value="ARM repeat"/>
    <property type="match status" value="2"/>
</dbReference>
<keyword evidence="6" id="KW-1185">Reference proteome</keyword>
<evidence type="ECO:0000256" key="1">
    <source>
        <dbReference type="SAM" id="MobiDB-lite"/>
    </source>
</evidence>
<organism evidence="5 6">
    <name type="scientific">Dimorphilus gyrociliatus</name>
    <dbReference type="NCBI Taxonomy" id="2664684"/>
    <lineage>
        <taxon>Eukaryota</taxon>
        <taxon>Metazoa</taxon>
        <taxon>Spiralia</taxon>
        <taxon>Lophotrochozoa</taxon>
        <taxon>Annelida</taxon>
        <taxon>Polychaeta</taxon>
        <taxon>Polychaeta incertae sedis</taxon>
        <taxon>Dinophilidae</taxon>
        <taxon>Dimorphilus</taxon>
    </lineage>
</organism>
<comment type="caution">
    <text evidence="5">The sequence shown here is derived from an EMBL/GenBank/DDBJ whole genome shotgun (WGS) entry which is preliminary data.</text>
</comment>
<evidence type="ECO:0000313" key="6">
    <source>
        <dbReference type="Proteomes" id="UP000549394"/>
    </source>
</evidence>
<accession>A0A7I8VJD5</accession>
<gene>
    <name evidence="5" type="ORF">DGYR_LOCUS5031</name>
</gene>
<evidence type="ECO:0000313" key="5">
    <source>
        <dbReference type="EMBL" id="CAD5116394.1"/>
    </source>
</evidence>
<evidence type="ECO:0000259" key="2">
    <source>
        <dbReference type="Pfam" id="PF11707"/>
    </source>
</evidence>
<sequence length="1824" mass="211882">MPSKNKRKRKSTNNDEVPNKKNKEEFTVIHFKFELRDPNTTFKALEKFINEVRNNESKKYDLVQEYCTSSKQCSEVLDLLQFKGRKESEVALIMETIECITERISTHLPHLSQTAHDVFKHLLNNHCNFLVSLLRFQSKATLVKSILNVFRYCIEDNEKSLRELIVKFDWNNKNLTQLLTRRNIKDQEDVRAVYIKLVMTVLEKAENDDLKTFLQAQNVIIPLFDDIKTDTVETIELICRTLNEKIIMNPFLGKSDKIRIIREKVLNGLLKCFKWTGPAGFKISFGQKLKMKETAAATEMDTSEKIPVNQEDLEKVTKFVLDFMINVCTSIKNGIIFFDPNFGTSTTNKNHLMTGVLKSLYRDQEICRDLICKILEACPDQLMWYLISFKSIITPRDLEKWHNLIDLVQKIYDTQLSYSPCLKKIDISNKEEILPLLSATLFPPKELWKSLTENIKNAPLKVRHKIIKLFNCCIKRSLNSVAKIKSENLPEEIKHDLDLSAKEELFGFAIPVDTLMSLWGLTIDNLTAMQKQEQKEENKEEPVEEYITTLLETYSNYYEFYSNMIEVKPFDISGLLDGIKKVEEVCGNKSENIEFKLVQLLSKYQYFSWFKMTGKKTTLFLLLEICQSFGKYKESETSLAYGCKTVVHELFMRTEIFFEHATELDIWLNSLQSTHDRKYHDTILSFVEKVFTKVLRNPFLYNDVVTELMEEFSYDDDETSSRIDPIEEILENDEMELTSSVNTETSCVPFSPLLPAAFEVLKEEKYSKKVQKFLNSIICCHLATTKNPEKLCYLLNLHESFLKSSILRSAVSTFSKKHKSDENGQDEREDITPTLPQFAAQVFECLSSEKFDDLKEYEDSNFNSVEEIAWGLQQIIQLITYYIRKGLNGKKLKKSMKKIASLFKVLNELVKTFMKASENIDLNGNKQWIFTDLKSYLEHEDIIQNFLYSKNDLQLVELVTISTAEILKVLIPEKRARFLFNAFIVKLENVEDFRLDSRLAIQVYRDTGKFLSVKALQTVLEKSMNVEKDSFGEFFQLLENYIARSQNDEITISICGESLARIIKEVFKEQNNLIEKGETLFNIMNLSPHLFQNIIDKDGKFLKDILNLKVKKLEVICINILKRLCELSTEFIECFENIYSDFLEAKKSKKFVFTLCSSYCQEESIDDKVKETVVEFHNKEFKQLIKTESGKFDYEDMKNLASIARYSGEKEKLYGKLIKWLNKSREPDEAIEVLLEFANEDVKYLCEILMHLISMSQERDVNLSIDKTLTVLIEIIDKKGCSLEIIRSHMSDISSFICSGFYPPKIVQFLTKCLKDEMEPELKKDLELPFANLYKYILNSQEFLEMLDNNTGKTFNDLIHLLFILSNNLSSDCYEQSHVNIFLRSYTATLLLTDRRILYIIAKYEMSGVDFSRIRPLLWGRKGDILKEDSNKKTLKKTPYASQVLQLLDEEILQYSCVNFPLQRNLQDIVNEIPMKIRNEDINNKVYDPGFLLPLFVNVLGAENVVNCKDFILKGCLSYLTSALSNHKESTRNCAYSALSLFYGHLTNERFAEKKHIMHLLDVIKNSTTKANEKIPCIITRFLSIAGTTMFNHGDPIYSRIQAFILHSEKMDLNEIPMFFSTFHGAKNNRERKWALQLLEEGMRETSDFRLFDKRHGVGMLLSFHDTPSICDTSCRKHVIRTLLNICSNSKRTVTVLLKDYALISWIGRKLATEDDLEYISIFQAIFNSCFFDDQSPSLYVLGGLFTAILEPLNSSRKLTDEIYISQYCSSFEKLLELSDKTKLNDLFIPQQINQSLEKIPDFGNSLKLKESMYNICKKWGINI</sequence>
<feature type="domain" description="URB1 N-terminal" evidence="2">
    <location>
        <begin position="73"/>
        <end position="401"/>
    </location>
</feature>
<name>A0A7I8VJD5_9ANNE</name>
<dbReference type="Pfam" id="PF11707">
    <property type="entry name" value="Npa1"/>
    <property type="match status" value="1"/>
</dbReference>
<dbReference type="EMBL" id="CAJFCJ010000006">
    <property type="protein sequence ID" value="CAD5116394.1"/>
    <property type="molecule type" value="Genomic_DNA"/>
</dbReference>
<dbReference type="GO" id="GO:0000463">
    <property type="term" value="P:maturation of LSU-rRNA from tricistronic rRNA transcript (SSU-rRNA, 5.8S rRNA, LSU-rRNA)"/>
    <property type="evidence" value="ECO:0007669"/>
    <property type="project" value="TreeGrafter"/>
</dbReference>